<evidence type="ECO:0000256" key="2">
    <source>
        <dbReference type="ARBA" id="ARBA00010231"/>
    </source>
</evidence>
<dbReference type="eggNOG" id="COG0033">
    <property type="taxonomic scope" value="Bacteria"/>
</dbReference>
<dbReference type="GO" id="GO:0000287">
    <property type="term" value="F:magnesium ion binding"/>
    <property type="evidence" value="ECO:0007669"/>
    <property type="project" value="InterPro"/>
</dbReference>
<dbReference type="Pfam" id="PF02880">
    <property type="entry name" value="PGM_PMM_III"/>
    <property type="match status" value="1"/>
</dbReference>
<feature type="domain" description="Alpha-D-phosphohexomutase alpha/beta/alpha" evidence="12">
    <location>
        <begin position="342"/>
        <end position="462"/>
    </location>
</feature>
<dbReference type="PROSITE" id="PS00710">
    <property type="entry name" value="PGM_PMM"/>
    <property type="match status" value="1"/>
</dbReference>
<dbReference type="InterPro" id="IPR005845">
    <property type="entry name" value="A-D-PHexomutase_a/b/a-II"/>
</dbReference>
<accession>Q12MQ8</accession>
<evidence type="ECO:0000313" key="14">
    <source>
        <dbReference type="Proteomes" id="UP000001982"/>
    </source>
</evidence>
<dbReference type="InterPro" id="IPR005846">
    <property type="entry name" value="A-D-PHexomutase_a/b/a-III"/>
</dbReference>
<dbReference type="InterPro" id="IPR036900">
    <property type="entry name" value="A-D-PHexomutase_C_sf"/>
</dbReference>
<dbReference type="InterPro" id="IPR005843">
    <property type="entry name" value="A-D-PHexomutase_C"/>
</dbReference>
<protein>
    <recommendedName>
        <fullName evidence="7">Phosphoglucomutase</fullName>
        <ecNumber evidence="7">5.4.2.2</ecNumber>
    </recommendedName>
</protein>
<dbReference type="EMBL" id="CP000302">
    <property type="protein sequence ID" value="ABE55268.1"/>
    <property type="molecule type" value="Genomic_DNA"/>
</dbReference>
<dbReference type="PANTHER" id="PTHR45745:SF1">
    <property type="entry name" value="PHOSPHOGLUCOMUTASE 2B-RELATED"/>
    <property type="match status" value="1"/>
</dbReference>
<evidence type="ECO:0000256" key="7">
    <source>
        <dbReference type="NCBIfam" id="TIGR01132"/>
    </source>
</evidence>
<keyword evidence="3" id="KW-0597">Phosphoprotein</keyword>
<dbReference type="PANTHER" id="PTHR45745">
    <property type="entry name" value="PHOSPHOMANNOMUTASE 45A"/>
    <property type="match status" value="1"/>
</dbReference>
<dbReference type="NCBIfam" id="TIGR01132">
    <property type="entry name" value="pgm"/>
    <property type="match status" value="1"/>
</dbReference>
<evidence type="ECO:0000259" key="11">
    <source>
        <dbReference type="Pfam" id="PF02879"/>
    </source>
</evidence>
<dbReference type="Gene3D" id="3.30.310.50">
    <property type="entry name" value="Alpha-D-phosphohexomutase, C-terminal domain"/>
    <property type="match status" value="1"/>
</dbReference>
<dbReference type="GO" id="GO:0008973">
    <property type="term" value="F:phosphopentomutase activity"/>
    <property type="evidence" value="ECO:0007669"/>
    <property type="project" value="TreeGrafter"/>
</dbReference>
<dbReference type="InterPro" id="IPR016066">
    <property type="entry name" value="A-D-PHexomutase_CS"/>
</dbReference>
<evidence type="ECO:0000256" key="1">
    <source>
        <dbReference type="ARBA" id="ARBA00001946"/>
    </source>
</evidence>
<dbReference type="InterPro" id="IPR005852">
    <property type="entry name" value="PGM_a-D-Glc-sp"/>
</dbReference>
<feature type="domain" description="Alpha-D-phosphohexomutase alpha/beta/alpha" evidence="10">
    <location>
        <begin position="40"/>
        <end position="200"/>
    </location>
</feature>
<evidence type="ECO:0000259" key="12">
    <source>
        <dbReference type="Pfam" id="PF02880"/>
    </source>
</evidence>
<evidence type="ECO:0000256" key="4">
    <source>
        <dbReference type="ARBA" id="ARBA00022723"/>
    </source>
</evidence>
<evidence type="ECO:0000256" key="8">
    <source>
        <dbReference type="RuleBase" id="RU004326"/>
    </source>
</evidence>
<proteinExistence type="inferred from homology"/>
<keyword evidence="4 8" id="KW-0479">Metal-binding</keyword>
<evidence type="ECO:0000256" key="5">
    <source>
        <dbReference type="ARBA" id="ARBA00022842"/>
    </source>
</evidence>
<dbReference type="Pfam" id="PF00408">
    <property type="entry name" value="PGM_PMM_IV"/>
    <property type="match status" value="1"/>
</dbReference>
<name>Q12MQ8_SHEDO</name>
<dbReference type="HOGENOM" id="CLU_016950_8_1_6"/>
<dbReference type="KEGG" id="sdn:Sden_1985"/>
<keyword evidence="14" id="KW-1185">Reference proteome</keyword>
<evidence type="ECO:0000256" key="6">
    <source>
        <dbReference type="ARBA" id="ARBA00023235"/>
    </source>
</evidence>
<dbReference type="RefSeq" id="WP_011496424.1">
    <property type="nucleotide sequence ID" value="NC_007954.1"/>
</dbReference>
<keyword evidence="6" id="KW-0413">Isomerase</keyword>
<dbReference type="STRING" id="318161.Sden_1985"/>
<organism evidence="13 14">
    <name type="scientific">Shewanella denitrificans (strain OS217 / ATCC BAA-1090 / DSM 15013)</name>
    <dbReference type="NCBI Taxonomy" id="318161"/>
    <lineage>
        <taxon>Bacteria</taxon>
        <taxon>Pseudomonadati</taxon>
        <taxon>Pseudomonadota</taxon>
        <taxon>Gammaproteobacteria</taxon>
        <taxon>Alteromonadales</taxon>
        <taxon>Shewanellaceae</taxon>
        <taxon>Shewanella</taxon>
    </lineage>
</organism>
<dbReference type="Pfam" id="PF02879">
    <property type="entry name" value="PGM_PMM_II"/>
    <property type="match status" value="1"/>
</dbReference>
<dbReference type="SUPFAM" id="SSF55957">
    <property type="entry name" value="Phosphoglucomutase, C-terminal domain"/>
    <property type="match status" value="1"/>
</dbReference>
<dbReference type="OrthoDB" id="9806956at2"/>
<dbReference type="GO" id="GO:0005975">
    <property type="term" value="P:carbohydrate metabolic process"/>
    <property type="evidence" value="ECO:0007669"/>
    <property type="project" value="UniProtKB-UniRule"/>
</dbReference>
<sequence>MAVHAGAGKPAHPSQLVNIPKLMSHYYRLIPNALDVSQKVTFGTSGHRGCALNSSFNQNHIWAITQALVDYRKDANITGPMLVGFDTHALSYAAYLSVLEVLVANQVKVKVQQLDGFTPTPVISQAIVVANSRANSHANSLNNSDTQAANTLENVLELTDGLIITPSHNPPQDGGIKYNPPHGGPAETSITKGIEAKANEYLINQLSGVKKVNYGAALASTWIEEVDFITPYVADLAKVIDMQAIKKANLRIGVDPLGGSGIHYWQPIAEHYGLDITLVNDRVDPTFAFMPLDKDGKIRMDCSSPYAMAGLLAHKDAFDLCVGNDPDYDRHGIVCPGTGLMNPNHFLAVAIDYLLTHRSEWPSNIAIGKTLVSSAMIDKVCAMHERDCFEVPVGFKWFVDGLANSTVAFGGEESAGAAFLQRDGSTWCTDKDGFIMALLAAEILAVTGQTPAERYQALTAKFGESFYQRVDSPISLKKKAKFEQLTPESFANESELAGEAITAILTHAPGNNAAIGGIKVTTANGWFAARPSGTEALFKLYGESFISQAHLDTLLQDAKAMVDRGLKG</sequence>
<dbReference type="Pfam" id="PF02878">
    <property type="entry name" value="PGM_PMM_I"/>
    <property type="match status" value="1"/>
</dbReference>
<dbReference type="SUPFAM" id="SSF53738">
    <property type="entry name" value="Phosphoglucomutase, first 3 domains"/>
    <property type="match status" value="3"/>
</dbReference>
<feature type="domain" description="Alpha-D-phosphohexomutase alpha/beta/alpha" evidence="11">
    <location>
        <begin position="231"/>
        <end position="335"/>
    </location>
</feature>
<keyword evidence="5 8" id="KW-0460">Magnesium</keyword>
<dbReference type="Gene3D" id="3.40.120.10">
    <property type="entry name" value="Alpha-D-Glucose-1,6-Bisphosphate, subunit A, domain 3"/>
    <property type="match status" value="3"/>
</dbReference>
<dbReference type="Proteomes" id="UP000001982">
    <property type="component" value="Chromosome"/>
</dbReference>
<evidence type="ECO:0000256" key="3">
    <source>
        <dbReference type="ARBA" id="ARBA00022553"/>
    </source>
</evidence>
<dbReference type="EC" id="5.4.2.2" evidence="7"/>
<gene>
    <name evidence="13" type="ordered locus">Sden_1985</name>
</gene>
<dbReference type="AlphaFoldDB" id="Q12MQ8"/>
<feature type="domain" description="Alpha-D-phosphohexomutase C-terminal" evidence="9">
    <location>
        <begin position="514"/>
        <end position="557"/>
    </location>
</feature>
<dbReference type="GO" id="GO:0004614">
    <property type="term" value="F:phosphoglucomutase activity"/>
    <property type="evidence" value="ECO:0007669"/>
    <property type="project" value="UniProtKB-UniRule"/>
</dbReference>
<dbReference type="InterPro" id="IPR016055">
    <property type="entry name" value="A-D-PHexomutase_a/b/a-I/II/III"/>
</dbReference>
<evidence type="ECO:0000259" key="9">
    <source>
        <dbReference type="Pfam" id="PF00408"/>
    </source>
</evidence>
<reference evidence="13 14" key="1">
    <citation type="submission" date="2006-03" db="EMBL/GenBank/DDBJ databases">
        <title>Complete sequence of Shewanella denitrificans OS217.</title>
        <authorList>
            <consortium name="US DOE Joint Genome Institute"/>
            <person name="Copeland A."/>
            <person name="Lucas S."/>
            <person name="Lapidus A."/>
            <person name="Barry K."/>
            <person name="Detter J.C."/>
            <person name="Glavina del Rio T."/>
            <person name="Hammon N."/>
            <person name="Israni S."/>
            <person name="Dalin E."/>
            <person name="Tice H."/>
            <person name="Pitluck S."/>
            <person name="Brettin T."/>
            <person name="Bruce D."/>
            <person name="Han C."/>
            <person name="Tapia R."/>
            <person name="Gilna P."/>
            <person name="Kiss H."/>
            <person name="Schmutz J."/>
            <person name="Larimer F."/>
            <person name="Land M."/>
            <person name="Hauser L."/>
            <person name="Kyrpides N."/>
            <person name="Lykidis A."/>
            <person name="Richardson P."/>
        </authorList>
    </citation>
    <scope>NUCLEOTIDE SEQUENCE [LARGE SCALE GENOMIC DNA]</scope>
    <source>
        <strain evidence="14">OS217 / ATCC BAA-1090 / DSM 15013</strain>
    </source>
</reference>
<comment type="similarity">
    <text evidence="2 8">Belongs to the phosphohexose mutase family.</text>
</comment>
<dbReference type="CDD" id="cd05801">
    <property type="entry name" value="PGM_like3"/>
    <property type="match status" value="1"/>
</dbReference>
<evidence type="ECO:0000259" key="10">
    <source>
        <dbReference type="Pfam" id="PF02878"/>
    </source>
</evidence>
<comment type="cofactor">
    <cofactor evidence="1">
        <name>Mg(2+)</name>
        <dbReference type="ChEBI" id="CHEBI:18420"/>
    </cofactor>
</comment>
<dbReference type="GO" id="GO:0006166">
    <property type="term" value="P:purine ribonucleoside salvage"/>
    <property type="evidence" value="ECO:0007669"/>
    <property type="project" value="TreeGrafter"/>
</dbReference>
<dbReference type="InterPro" id="IPR005844">
    <property type="entry name" value="A-D-PHexomutase_a/b/a-I"/>
</dbReference>
<evidence type="ECO:0000313" key="13">
    <source>
        <dbReference type="EMBL" id="ABE55268.1"/>
    </source>
</evidence>